<evidence type="ECO:0000256" key="1">
    <source>
        <dbReference type="ARBA" id="ARBA00004651"/>
    </source>
</evidence>
<evidence type="ECO:0000256" key="9">
    <source>
        <dbReference type="ARBA" id="ARBA00023303"/>
    </source>
</evidence>
<evidence type="ECO:0000259" key="15">
    <source>
        <dbReference type="Pfam" id="PF03520"/>
    </source>
</evidence>
<dbReference type="InterPro" id="IPR005821">
    <property type="entry name" value="Ion_trans_dom"/>
</dbReference>
<comment type="subcellular location">
    <subcellularLocation>
        <location evidence="1">Cell membrane</location>
        <topology evidence="1">Multi-pass membrane protein</topology>
    </subcellularLocation>
</comment>
<evidence type="ECO:0000259" key="14">
    <source>
        <dbReference type="Pfam" id="PF00520"/>
    </source>
</evidence>
<dbReference type="EMBL" id="CAJNOK010002785">
    <property type="protein sequence ID" value="CAF0874902.1"/>
    <property type="molecule type" value="Genomic_DNA"/>
</dbReference>
<evidence type="ECO:0000256" key="4">
    <source>
        <dbReference type="ARBA" id="ARBA00022692"/>
    </source>
</evidence>
<evidence type="ECO:0000256" key="8">
    <source>
        <dbReference type="ARBA" id="ARBA00023136"/>
    </source>
</evidence>
<evidence type="ECO:0000313" key="18">
    <source>
        <dbReference type="EMBL" id="CAF3607617.1"/>
    </source>
</evidence>
<feature type="transmembrane region" description="Helical" evidence="13">
    <location>
        <begin position="12"/>
        <end position="32"/>
    </location>
</feature>
<keyword evidence="9" id="KW-0407">Ion channel</keyword>
<accession>A0A813U534</accession>
<dbReference type="Proteomes" id="UP000663829">
    <property type="component" value="Unassembled WGS sequence"/>
</dbReference>
<dbReference type="GO" id="GO:0050194">
    <property type="term" value="F:phosphonoacetaldehyde hydrolase activity"/>
    <property type="evidence" value="ECO:0007669"/>
    <property type="project" value="InterPro"/>
</dbReference>
<name>A0A813U534_9BILA</name>
<dbReference type="SUPFAM" id="SSF56784">
    <property type="entry name" value="HAD-like"/>
    <property type="match status" value="1"/>
</dbReference>
<comment type="caution">
    <text evidence="16">The sequence shown here is derived from an EMBL/GenBank/DDBJ whole genome shotgun (WGS) entry which is preliminary data.</text>
</comment>
<dbReference type="GO" id="GO:0005249">
    <property type="term" value="F:voltage-gated potassium channel activity"/>
    <property type="evidence" value="ECO:0007669"/>
    <property type="project" value="InterPro"/>
</dbReference>
<feature type="compositionally biased region" description="Polar residues" evidence="12">
    <location>
        <begin position="224"/>
        <end position="250"/>
    </location>
</feature>
<dbReference type="EMBL" id="CAJOBC010000618">
    <property type="protein sequence ID" value="CAF3607617.1"/>
    <property type="molecule type" value="Genomic_DNA"/>
</dbReference>
<dbReference type="InterPro" id="IPR003937">
    <property type="entry name" value="K_chnl_volt-dep_KCNQ"/>
</dbReference>
<sequence>MGLYGRFRFARKPIAVIDLFVVIASTLMIAFANDKQAFAASAIRGVRFLQILRVLHVDRHGGTWRLLGSVVYIHRQELITTLYIGFLALIFCSYLVYIAEKDEKKGSEMRGVKGNESHFESYADALWWGVITITTIGYGDVYPVTCRQIPAAATLIQAAWRVYSSAPGSNCVATWNIYLRENPTVTNPPLTPNNHTFAGRTAEKLRYLRLSGTSRKSRSKRGSQAPSPNFLQSPVISEARGSTSSASNTTGCYIVSTDHEEEEEQEAEEETALNFHKLWSLTDDHKRMIRAIRKMQLIVARKRFQQARKPYDVRDVLEQYSHGHINMMMRIKELQRRLEHSIGKQPPIIGSETSERDRSKLTVLSRMTRIETNVIEMGHTLQNIVHLLQTIDEKLNRTPPPLMTTTYGRTRPPNLGVTSTSNTSGTICDCGVKAPVESFRNVFELEGIDVTDDEIRLPMGVHKRVHIEKMLQMPSIKQRWLSKNNKIPINSDLERMYSKFTPIQIENMKKYSKLIDGFVETVHYLKRLNIKIGSTTGYTRPMLNSLLPLVEKQGFIPDYSVCSDEVNVARPFPSMIWKNCLELTVEHIKSVIKVDDTRDGIQEGRRSGCWTVGVAKTGNYVGLSEEELSQSDVKLTAKVNKAYEELFDSGAHYVIDSVKHLPSVLEDINKRLKNDGLN</sequence>
<feature type="region of interest" description="Disordered" evidence="12">
    <location>
        <begin position="398"/>
        <end position="422"/>
    </location>
</feature>
<keyword evidence="7" id="KW-0406">Ion transport</keyword>
<dbReference type="PRINTS" id="PR01459">
    <property type="entry name" value="KCNQCHANNEL"/>
</dbReference>
<dbReference type="InterPro" id="IPR036412">
    <property type="entry name" value="HAD-like_sf"/>
</dbReference>
<evidence type="ECO:0000313" key="20">
    <source>
        <dbReference type="Proteomes" id="UP000663829"/>
    </source>
</evidence>
<reference evidence="16" key="1">
    <citation type="submission" date="2021-02" db="EMBL/GenBank/DDBJ databases">
        <authorList>
            <person name="Nowell W R."/>
        </authorList>
    </citation>
    <scope>NUCLEOTIDE SEQUENCE</scope>
</reference>
<dbReference type="HAMAP" id="MF_01375">
    <property type="entry name" value="PhnX"/>
    <property type="match status" value="1"/>
</dbReference>
<dbReference type="OrthoDB" id="40579at2759"/>
<evidence type="ECO:0000256" key="10">
    <source>
        <dbReference type="ARBA" id="ARBA00032659"/>
    </source>
</evidence>
<evidence type="ECO:0000313" key="16">
    <source>
        <dbReference type="EMBL" id="CAF0821175.1"/>
    </source>
</evidence>
<dbReference type="Proteomes" id="UP000681722">
    <property type="component" value="Unassembled WGS sequence"/>
</dbReference>
<comment type="catalytic activity">
    <reaction evidence="11">
        <text>K(+)(in) = K(+)(out)</text>
        <dbReference type="Rhea" id="RHEA:29463"/>
        <dbReference type="ChEBI" id="CHEBI:29103"/>
    </reaction>
</comment>
<dbReference type="NCBIfam" id="TIGR01422">
    <property type="entry name" value="phosphonatase"/>
    <property type="match status" value="1"/>
</dbReference>
<proteinExistence type="inferred from homology"/>
<gene>
    <name evidence="16" type="ORF">GPM918_LOCUS4553</name>
    <name evidence="17" type="ORF">OVA965_LOCUS8321</name>
    <name evidence="18" type="ORF">SRO942_LOCUS4554</name>
    <name evidence="19" type="ORF">TMI583_LOCUS8317</name>
</gene>
<dbReference type="InterPro" id="IPR006323">
    <property type="entry name" value="Phosphonoacetald_hydro"/>
</dbReference>
<dbReference type="PRINTS" id="PR00169">
    <property type="entry name" value="KCHANNEL"/>
</dbReference>
<evidence type="ECO:0000256" key="11">
    <source>
        <dbReference type="ARBA" id="ARBA00034430"/>
    </source>
</evidence>
<dbReference type="GO" id="GO:0019700">
    <property type="term" value="P:organic phosphonate catabolic process"/>
    <property type="evidence" value="ECO:0007669"/>
    <property type="project" value="InterPro"/>
</dbReference>
<evidence type="ECO:0000256" key="12">
    <source>
        <dbReference type="SAM" id="MobiDB-lite"/>
    </source>
</evidence>
<keyword evidence="8 13" id="KW-0472">Membrane</keyword>
<evidence type="ECO:0000313" key="19">
    <source>
        <dbReference type="EMBL" id="CAF3659435.1"/>
    </source>
</evidence>
<evidence type="ECO:0000313" key="17">
    <source>
        <dbReference type="EMBL" id="CAF0874902.1"/>
    </source>
</evidence>
<evidence type="ECO:0000256" key="7">
    <source>
        <dbReference type="ARBA" id="ARBA00023065"/>
    </source>
</evidence>
<evidence type="ECO:0000256" key="5">
    <source>
        <dbReference type="ARBA" id="ARBA00022958"/>
    </source>
</evidence>
<dbReference type="Proteomes" id="UP000682733">
    <property type="component" value="Unassembled WGS sequence"/>
</dbReference>
<keyword evidence="5" id="KW-0630">Potassium</keyword>
<dbReference type="Gene3D" id="6.10.140.1910">
    <property type="match status" value="2"/>
</dbReference>
<dbReference type="InterPro" id="IPR023214">
    <property type="entry name" value="HAD_sf"/>
</dbReference>
<dbReference type="EMBL" id="CAJOBA010002786">
    <property type="protein sequence ID" value="CAF3659435.1"/>
    <property type="molecule type" value="Genomic_DNA"/>
</dbReference>
<dbReference type="Gene3D" id="3.40.50.1000">
    <property type="entry name" value="HAD superfamily/HAD-like"/>
    <property type="match status" value="1"/>
</dbReference>
<dbReference type="Gene3D" id="1.10.287.70">
    <property type="match status" value="1"/>
</dbReference>
<dbReference type="PANTHER" id="PTHR47735:SF14">
    <property type="entry name" value="POTASSIUM VOLTAGE-GATED CHANNEL SUBFAMILY KQT MEMBER 1"/>
    <property type="match status" value="1"/>
</dbReference>
<evidence type="ECO:0000256" key="3">
    <source>
        <dbReference type="ARBA" id="ARBA00022475"/>
    </source>
</evidence>
<keyword evidence="4 13" id="KW-0812">Transmembrane</keyword>
<dbReference type="Pfam" id="PF13419">
    <property type="entry name" value="HAD_2"/>
    <property type="match status" value="1"/>
</dbReference>
<dbReference type="Pfam" id="PF03520">
    <property type="entry name" value="KCNQ_channel"/>
    <property type="match status" value="1"/>
</dbReference>
<dbReference type="AlphaFoldDB" id="A0A813U534"/>
<dbReference type="PANTHER" id="PTHR47735">
    <property type="entry name" value="POTASSIUM VOLTAGE-GATED CHANNEL SUBFAMILY KQT MEMBER 4"/>
    <property type="match status" value="1"/>
</dbReference>
<feature type="transmembrane region" description="Helical" evidence="13">
    <location>
        <begin position="78"/>
        <end position="99"/>
    </location>
</feature>
<keyword evidence="2" id="KW-0813">Transport</keyword>
<dbReference type="InterPro" id="IPR013821">
    <property type="entry name" value="K_chnl_volt-dep_KCNQ_C"/>
</dbReference>
<protein>
    <recommendedName>
        <fullName evidence="10">IKs producing slow voltage-gated potassium channel subunit alpha KvLQT1</fullName>
    </recommendedName>
</protein>
<dbReference type="SUPFAM" id="SSF81324">
    <property type="entry name" value="Voltage-gated potassium channels"/>
    <property type="match status" value="1"/>
</dbReference>
<dbReference type="InterPro" id="IPR041492">
    <property type="entry name" value="HAD_2"/>
</dbReference>
<keyword evidence="3" id="KW-1003">Cell membrane</keyword>
<feature type="domain" description="Ion transport" evidence="14">
    <location>
        <begin position="6"/>
        <end position="149"/>
    </location>
</feature>
<evidence type="ECO:0000256" key="13">
    <source>
        <dbReference type="SAM" id="Phobius"/>
    </source>
</evidence>
<evidence type="ECO:0000256" key="6">
    <source>
        <dbReference type="ARBA" id="ARBA00022989"/>
    </source>
</evidence>
<keyword evidence="6 13" id="KW-1133">Transmembrane helix</keyword>
<organism evidence="16 20">
    <name type="scientific">Didymodactylos carnosus</name>
    <dbReference type="NCBI Taxonomy" id="1234261"/>
    <lineage>
        <taxon>Eukaryota</taxon>
        <taxon>Metazoa</taxon>
        <taxon>Spiralia</taxon>
        <taxon>Gnathifera</taxon>
        <taxon>Rotifera</taxon>
        <taxon>Eurotatoria</taxon>
        <taxon>Bdelloidea</taxon>
        <taxon>Philodinida</taxon>
        <taxon>Philodinidae</taxon>
        <taxon>Didymodactylos</taxon>
    </lineage>
</organism>
<dbReference type="EMBL" id="CAJNOQ010000618">
    <property type="protein sequence ID" value="CAF0821175.1"/>
    <property type="molecule type" value="Genomic_DNA"/>
</dbReference>
<feature type="region of interest" description="Disordered" evidence="12">
    <location>
        <begin position="212"/>
        <end position="250"/>
    </location>
</feature>
<dbReference type="GO" id="GO:0008076">
    <property type="term" value="C:voltage-gated potassium channel complex"/>
    <property type="evidence" value="ECO:0007669"/>
    <property type="project" value="TreeGrafter"/>
</dbReference>
<dbReference type="InterPro" id="IPR023198">
    <property type="entry name" value="PGP-like_dom2"/>
</dbReference>
<dbReference type="Proteomes" id="UP000677228">
    <property type="component" value="Unassembled WGS sequence"/>
</dbReference>
<evidence type="ECO:0000256" key="2">
    <source>
        <dbReference type="ARBA" id="ARBA00022448"/>
    </source>
</evidence>
<keyword evidence="20" id="KW-1185">Reference proteome</keyword>
<feature type="domain" description="Potassium channel voltage dependent KCNQ C-terminal" evidence="15">
    <location>
        <begin position="259"/>
        <end position="388"/>
    </location>
</feature>
<dbReference type="Pfam" id="PF00520">
    <property type="entry name" value="Ion_trans"/>
    <property type="match status" value="1"/>
</dbReference>
<dbReference type="Gene3D" id="1.10.150.240">
    <property type="entry name" value="Putative phosphatase, domain 2"/>
    <property type="match status" value="1"/>
</dbReference>